<name>A0A164A0D0_9BRAD</name>
<keyword evidence="2" id="KW-0472">Membrane</keyword>
<protein>
    <recommendedName>
        <fullName evidence="4">Secretin/TonB short N-terminal domain-containing protein</fullName>
    </recommendedName>
</protein>
<gene>
    <name evidence="5" type="ORF">A4A58_24865</name>
</gene>
<dbReference type="InterPro" id="IPR011662">
    <property type="entry name" value="Secretin/TonB_short_N"/>
</dbReference>
<dbReference type="Proteomes" id="UP000076574">
    <property type="component" value="Unassembled WGS sequence"/>
</dbReference>
<keyword evidence="3" id="KW-0998">Cell outer membrane</keyword>
<dbReference type="Gene3D" id="3.55.50.30">
    <property type="match status" value="1"/>
</dbReference>
<evidence type="ECO:0000259" key="4">
    <source>
        <dbReference type="SMART" id="SM00965"/>
    </source>
</evidence>
<feature type="domain" description="Secretin/TonB short N-terminal" evidence="4">
    <location>
        <begin position="39"/>
        <end position="90"/>
    </location>
</feature>
<evidence type="ECO:0000256" key="2">
    <source>
        <dbReference type="ARBA" id="ARBA00023136"/>
    </source>
</evidence>
<accession>A0A164A0D0</accession>
<dbReference type="EMBL" id="LVYV01000006">
    <property type="protein sequence ID" value="KZD24079.1"/>
    <property type="molecule type" value="Genomic_DNA"/>
</dbReference>
<evidence type="ECO:0000256" key="3">
    <source>
        <dbReference type="ARBA" id="ARBA00023237"/>
    </source>
</evidence>
<evidence type="ECO:0000256" key="1">
    <source>
        <dbReference type="ARBA" id="ARBA00022448"/>
    </source>
</evidence>
<dbReference type="SUPFAM" id="SSF74653">
    <property type="entry name" value="TolA/TonB C-terminal domain"/>
    <property type="match status" value="1"/>
</dbReference>
<sequence>MISALAASEQRENPALMRFHIPIQPLASALQTYSKITGVQLLYESSAANNLVSTLVEGDFTRDTALRVLLGDVDLLIRYTRANSITLVPASADPDMPPVAVFDKADLVLDPLRVRSTREIRDPSQLRVYSGVIQSDIQQALRKEAKTRNGSYSAGIKLWIDGPRTVKRTELFRSSGDQERDNAIGRLLDGLQVSQAPPANTPQPVMVMITVR</sequence>
<evidence type="ECO:0000313" key="6">
    <source>
        <dbReference type="Proteomes" id="UP000076574"/>
    </source>
</evidence>
<dbReference type="SMART" id="SM00965">
    <property type="entry name" value="STN"/>
    <property type="match status" value="1"/>
</dbReference>
<proteinExistence type="predicted"/>
<dbReference type="GO" id="GO:0019867">
    <property type="term" value="C:outer membrane"/>
    <property type="evidence" value="ECO:0007669"/>
    <property type="project" value="InterPro"/>
</dbReference>
<keyword evidence="1" id="KW-0813">Transport</keyword>
<evidence type="ECO:0000313" key="5">
    <source>
        <dbReference type="EMBL" id="KZD24079.1"/>
    </source>
</evidence>
<dbReference type="AlphaFoldDB" id="A0A164A0D0"/>
<organism evidence="5 6">
    <name type="scientific">Tardiphaga robiniae</name>
    <dbReference type="NCBI Taxonomy" id="943830"/>
    <lineage>
        <taxon>Bacteria</taxon>
        <taxon>Pseudomonadati</taxon>
        <taxon>Pseudomonadota</taxon>
        <taxon>Alphaproteobacteria</taxon>
        <taxon>Hyphomicrobiales</taxon>
        <taxon>Nitrobacteraceae</taxon>
        <taxon>Tardiphaga</taxon>
    </lineage>
</organism>
<dbReference type="STRING" id="943830.A4A58_24865"/>
<keyword evidence="6" id="KW-1185">Reference proteome</keyword>
<reference evidence="5 6" key="1">
    <citation type="submission" date="2016-03" db="EMBL/GenBank/DDBJ databases">
        <title>Microsymbionts genomes from the relict species Vavilovia formosa (Stev.) Fed.</title>
        <authorList>
            <person name="Kopat V."/>
            <person name="Chirak E."/>
            <person name="Kimeklis A."/>
            <person name="Andronov E."/>
        </authorList>
    </citation>
    <scope>NUCLEOTIDE SEQUENCE [LARGE SCALE GENOMIC DNA]</scope>
    <source>
        <strain evidence="5 6">Vaf07</strain>
    </source>
</reference>
<comment type="caution">
    <text evidence="5">The sequence shown here is derived from an EMBL/GenBank/DDBJ whole genome shotgun (WGS) entry which is preliminary data.</text>
</comment>